<name>A0A1J5P6G2_9ZZZZ</name>
<dbReference type="EMBL" id="MLJW01006352">
    <property type="protein sequence ID" value="OIQ66802.1"/>
    <property type="molecule type" value="Genomic_DNA"/>
</dbReference>
<proteinExistence type="predicted"/>
<reference evidence="1" key="1">
    <citation type="submission" date="2016-10" db="EMBL/GenBank/DDBJ databases">
        <title>Sequence of Gallionella enrichment culture.</title>
        <authorList>
            <person name="Poehlein A."/>
            <person name="Muehling M."/>
            <person name="Daniel R."/>
        </authorList>
    </citation>
    <scope>NUCLEOTIDE SEQUENCE</scope>
</reference>
<evidence type="ECO:0000313" key="1">
    <source>
        <dbReference type="EMBL" id="OIQ66802.1"/>
    </source>
</evidence>
<dbReference type="AlphaFoldDB" id="A0A1J5P6G2"/>
<gene>
    <name evidence="1" type="ORF">GALL_516250</name>
</gene>
<comment type="caution">
    <text evidence="1">The sequence shown here is derived from an EMBL/GenBank/DDBJ whole genome shotgun (WGS) entry which is preliminary data.</text>
</comment>
<organism evidence="1">
    <name type="scientific">mine drainage metagenome</name>
    <dbReference type="NCBI Taxonomy" id="410659"/>
    <lineage>
        <taxon>unclassified sequences</taxon>
        <taxon>metagenomes</taxon>
        <taxon>ecological metagenomes</taxon>
    </lineage>
</organism>
<protein>
    <submittedName>
        <fullName evidence="1">Uncharacterized protein</fullName>
    </submittedName>
</protein>
<accession>A0A1J5P6G2</accession>
<sequence length="241" mass="26027">MFQRPRQIVGHIDTPATRLQDRDHVRAQRVADHQCRADTLAVAGKDLGVGGGGLVADNLDPVEKIAKAGLRQFAFLIQQVALGNQQGAKMGGQRLNGFARAGQQFDRVAQHVLPCRDQFRDDCGGNAFVSHLDCGFDHRQREALDAETVVAKVAAFGGNKAVVQWAFVDVVGEEFGKAGLREAKESLVLPEGVVGIEADCGETGGHLASFRQIHSILRILPVRESPIARLSLFSQGPEGLY</sequence>